<reference evidence="8 9" key="1">
    <citation type="submission" date="2017-05" db="EMBL/GenBank/DDBJ databases">
        <authorList>
            <person name="Song R."/>
            <person name="Chenine A.L."/>
            <person name="Ruprecht R.M."/>
        </authorList>
    </citation>
    <scope>NUCLEOTIDE SEQUENCE [LARGE SCALE GENOMIC DNA]</scope>
    <source>
        <strain evidence="8 9">CECT 8663</strain>
    </source>
</reference>
<keyword evidence="3" id="KW-0479">Metal-binding</keyword>
<dbReference type="InterPro" id="IPR051329">
    <property type="entry name" value="NIR_SIR_4Fe-4S"/>
</dbReference>
<dbReference type="SUPFAM" id="SSF56014">
    <property type="entry name" value="Nitrite and sulphite reductase 4Fe-4S domain-like"/>
    <property type="match status" value="1"/>
</dbReference>
<evidence type="ECO:0000256" key="1">
    <source>
        <dbReference type="ARBA" id="ARBA00022485"/>
    </source>
</evidence>
<keyword evidence="1" id="KW-0004">4Fe-4S</keyword>
<dbReference type="SUPFAM" id="SSF55124">
    <property type="entry name" value="Nitrite/Sulfite reductase N-terminal domain-like"/>
    <property type="match status" value="1"/>
</dbReference>
<evidence type="ECO:0000256" key="6">
    <source>
        <dbReference type="ARBA" id="ARBA00023014"/>
    </source>
</evidence>
<proteinExistence type="predicted"/>
<evidence type="ECO:0000256" key="3">
    <source>
        <dbReference type="ARBA" id="ARBA00022723"/>
    </source>
</evidence>
<dbReference type="Pfam" id="PF03460">
    <property type="entry name" value="NIR_SIR_ferr"/>
    <property type="match status" value="1"/>
</dbReference>
<dbReference type="EMBL" id="FXYH01000004">
    <property type="protein sequence ID" value="SMX38550.1"/>
    <property type="molecule type" value="Genomic_DNA"/>
</dbReference>
<keyword evidence="4" id="KW-0560">Oxidoreductase</keyword>
<feature type="domain" description="Nitrite/Sulfite reductase ferredoxin-like" evidence="7">
    <location>
        <begin position="16"/>
        <end position="81"/>
    </location>
</feature>
<keyword evidence="9" id="KW-1185">Reference proteome</keyword>
<evidence type="ECO:0000256" key="4">
    <source>
        <dbReference type="ARBA" id="ARBA00023002"/>
    </source>
</evidence>
<dbReference type="InterPro" id="IPR036136">
    <property type="entry name" value="Nit/Sulf_reduc_fer-like_dom_sf"/>
</dbReference>
<dbReference type="Gene3D" id="3.30.413.10">
    <property type="entry name" value="Sulfite Reductase Hemoprotein, domain 1"/>
    <property type="match status" value="1"/>
</dbReference>
<dbReference type="RefSeq" id="WP_097803936.1">
    <property type="nucleotide sequence ID" value="NZ_FXYH01000004.1"/>
</dbReference>
<dbReference type="GO" id="GO:0046872">
    <property type="term" value="F:metal ion binding"/>
    <property type="evidence" value="ECO:0007669"/>
    <property type="project" value="UniProtKB-KW"/>
</dbReference>
<name>A0A238K6L9_9RHOB</name>
<sequence length="385" mass="40303">MSAPEIKGWCPGALRPMMSGDGLVVRIRAPLGRLTSQQAGAIAGLSRQYGNGLIDLSARANLQLRGVAPTDHLALIEGLRAFGLIDNNVEVEARRNITLTPFWQPGDSSHRLATDLAQALARDDAPQLPGKFGFCVDCGDKPTLQSCAADIRFERCKDGAILVRADGAVTAAKVSLDDAVAVAMRLAHWFVDSGGAPNGRGRMRPHLAAGSVPPSELLGTPVQTSTYNPAPQITPIGAMIALEFGQISAETLGQLATLGALRLTPWRMLLIEGNAPVPVLSGLIRNADNPLLRIAACTGAPGCPQALGQTREIARSMALNLPKHGILHVSGCAKGCAHPAPAKMTLTATSTTQFDLIWNGTAADQPAKIGLTLSDLAQPLLSESP</sequence>
<dbReference type="NCBIfam" id="TIGR02435">
    <property type="entry name" value="CobG"/>
    <property type="match status" value="1"/>
</dbReference>
<dbReference type="PANTHER" id="PTHR32439">
    <property type="entry name" value="FERREDOXIN--NITRITE REDUCTASE, CHLOROPLASTIC"/>
    <property type="match status" value="1"/>
</dbReference>
<dbReference type="PANTHER" id="PTHR32439:SF9">
    <property type="entry name" value="BLR3264 PROTEIN"/>
    <property type="match status" value="1"/>
</dbReference>
<evidence type="ECO:0000256" key="5">
    <source>
        <dbReference type="ARBA" id="ARBA00023004"/>
    </source>
</evidence>
<keyword evidence="6" id="KW-0411">Iron-sulfur</keyword>
<dbReference type="AlphaFoldDB" id="A0A238K6L9"/>
<dbReference type="InterPro" id="IPR012798">
    <property type="entry name" value="Cbl_synth_CobG-like"/>
</dbReference>
<dbReference type="OrthoDB" id="7459360at2"/>
<dbReference type="Proteomes" id="UP000220836">
    <property type="component" value="Unassembled WGS sequence"/>
</dbReference>
<evidence type="ECO:0000259" key="7">
    <source>
        <dbReference type="Pfam" id="PF03460"/>
    </source>
</evidence>
<organism evidence="8 9">
    <name type="scientific">Pelagimonas varians</name>
    <dbReference type="NCBI Taxonomy" id="696760"/>
    <lineage>
        <taxon>Bacteria</taxon>
        <taxon>Pseudomonadati</taxon>
        <taxon>Pseudomonadota</taxon>
        <taxon>Alphaproteobacteria</taxon>
        <taxon>Rhodobacterales</taxon>
        <taxon>Roseobacteraceae</taxon>
        <taxon>Pelagimonas</taxon>
    </lineage>
</organism>
<evidence type="ECO:0000256" key="2">
    <source>
        <dbReference type="ARBA" id="ARBA00022617"/>
    </source>
</evidence>
<dbReference type="GO" id="GO:0051539">
    <property type="term" value="F:4 iron, 4 sulfur cluster binding"/>
    <property type="evidence" value="ECO:0007669"/>
    <property type="project" value="UniProtKB-KW"/>
</dbReference>
<protein>
    <submittedName>
        <fullName evidence="8">Ferredoxin-nitrite reductase</fullName>
    </submittedName>
</protein>
<dbReference type="GO" id="GO:0016491">
    <property type="term" value="F:oxidoreductase activity"/>
    <property type="evidence" value="ECO:0007669"/>
    <property type="project" value="UniProtKB-KW"/>
</dbReference>
<evidence type="ECO:0000313" key="9">
    <source>
        <dbReference type="Proteomes" id="UP000220836"/>
    </source>
</evidence>
<keyword evidence="5" id="KW-0408">Iron</keyword>
<evidence type="ECO:0000313" key="8">
    <source>
        <dbReference type="EMBL" id="SMX38550.1"/>
    </source>
</evidence>
<dbReference type="Gene3D" id="3.90.480.20">
    <property type="match status" value="1"/>
</dbReference>
<dbReference type="InterPro" id="IPR045854">
    <property type="entry name" value="NO2/SO3_Rdtase_4Fe4S_sf"/>
</dbReference>
<gene>
    <name evidence="8" type="ORF">PEV8663_01415</name>
</gene>
<keyword evidence="2" id="KW-0349">Heme</keyword>
<accession>A0A238K6L9</accession>
<dbReference type="InterPro" id="IPR005117">
    <property type="entry name" value="NiRdtase/SiRdtase_haem-b_fer"/>
</dbReference>